<dbReference type="InterPro" id="IPR056955">
    <property type="entry name" value="ORC-CDC6-like"/>
</dbReference>
<sequence>MSRQTFLEPFNAKAMSYAEVARTFVPSTKFTQLAGAWNSVLVGPRGGGKTTLFKMLSVEGQEAWTGSAAELYKQTVGYTGVYVPSDIAWGTMLESLIEAGQDETVGILFSEAAFVTHVLLSVAIGIDRHVALNPVLRLEPSAETARGKPTQADLERVIATIAKLWKVQPVSLSPASLVDALRERLLDIKRDTRLRAKLKLTGTPTQEYLGIDMLESASQALQAFDATYRRPDHRWCLLLDEFEVAPMHLQKTVLAAMRASGAQKLLLKVALAPCGPDLLYDQQGSAPPSQNNDVQQVQLWYADKTEAIEFCQQVFLSRSSIYPALAGKMPSEVFGTSAYAVVDDSEDAAQIDLFTLTGRDKKRVTEQFQALAEKDPTFLEFLRRKQIDVSRELGMQPSDLHGNTLRKIAPLVAFRNAYKGKSVGKKRGVKPFNTAYSGWESIAAISEGNPRWLIGLITRIMSNNDQVQFPVPTPQQTAGVQWNCQRYAEMLQSVANEQFGSIKTSTPVYDVLSKIGDYFHNRLVRATFVEDPPMSFVVDERVSDDVEHALRIAVNHGAIVCYQIAADVGGFRTLRGLRFRLTYLLAPVFKLPMRKSKSVSLSTILEAKPETPISQDDPTANPAGQLIQGDLWAN</sequence>
<dbReference type="AlphaFoldDB" id="A0A1G7P851"/>
<reference evidence="1 2" key="1">
    <citation type="submission" date="2016-10" db="EMBL/GenBank/DDBJ databases">
        <authorList>
            <person name="de Groot N.N."/>
        </authorList>
    </citation>
    <scope>NUCLEOTIDE SEQUENCE [LARGE SCALE GENOMIC DNA]</scope>
    <source>
        <strain evidence="1 2">LMG 2247</strain>
    </source>
</reference>
<dbReference type="Pfam" id="PF24389">
    <property type="entry name" value="ORC-CDC6-like"/>
    <property type="match status" value="1"/>
</dbReference>
<gene>
    <name evidence="1" type="ORF">SAMN05216466_101193</name>
</gene>
<protein>
    <submittedName>
        <fullName evidence="1">Uncharacterized protein</fullName>
    </submittedName>
</protein>
<proteinExistence type="predicted"/>
<evidence type="ECO:0000313" key="2">
    <source>
        <dbReference type="Proteomes" id="UP000199706"/>
    </source>
</evidence>
<dbReference type="OrthoDB" id="8311018at2"/>
<evidence type="ECO:0000313" key="1">
    <source>
        <dbReference type="EMBL" id="SDF82506.1"/>
    </source>
</evidence>
<name>A0A1G7P851_9BURK</name>
<dbReference type="Proteomes" id="UP000199706">
    <property type="component" value="Unassembled WGS sequence"/>
</dbReference>
<dbReference type="EMBL" id="FNCJ01000001">
    <property type="protein sequence ID" value="SDF82506.1"/>
    <property type="molecule type" value="Genomic_DNA"/>
</dbReference>
<organism evidence="1 2">
    <name type="scientific">Paraburkholderia phenazinium</name>
    <dbReference type="NCBI Taxonomy" id="60549"/>
    <lineage>
        <taxon>Bacteria</taxon>
        <taxon>Pseudomonadati</taxon>
        <taxon>Pseudomonadota</taxon>
        <taxon>Betaproteobacteria</taxon>
        <taxon>Burkholderiales</taxon>
        <taxon>Burkholderiaceae</taxon>
        <taxon>Paraburkholderia</taxon>
    </lineage>
</organism>
<dbReference type="RefSeq" id="WP_090680645.1">
    <property type="nucleotide sequence ID" value="NZ_FNCJ01000001.1"/>
</dbReference>
<accession>A0A1G7P851</accession>